<dbReference type="Proteomes" id="UP000249254">
    <property type="component" value="Unassembled WGS sequence"/>
</dbReference>
<dbReference type="InterPro" id="IPR055214">
    <property type="entry name" value="PTP-NADK"/>
</dbReference>
<dbReference type="EMBL" id="QFYQ01000002">
    <property type="protein sequence ID" value="RAK51916.1"/>
    <property type="molecule type" value="Genomic_DNA"/>
</dbReference>
<evidence type="ECO:0000313" key="2">
    <source>
        <dbReference type="EMBL" id="RAK51916.1"/>
    </source>
</evidence>
<comment type="caution">
    <text evidence="2">The sequence shown here is derived from an EMBL/GenBank/DDBJ whole genome shotgun (WGS) entry which is preliminary data.</text>
</comment>
<accession>A0A328ACI2</accession>
<name>A0A328ACI2_9CAUL</name>
<sequence>MHGETVPNPYDLTTFGGRVKTYFDYTFKDHAFLRLGFQNAHWISDELVRTNQPWPHQLAHWKRHGIKTVINLRGGFDGSFYALEKEACAKLGIELVNFTVASREVPTVAQVLGAKKLFNQIAYPALMHCKSGADRAGVMSVLYMHFRQGRTIREAVDQLGFRYLHVKQGKTGVLDYTFERYLDEGEPAGMSFLEWVQSPAYDPKGMKATFQSQMWGSVLTEKLLRRE</sequence>
<reference evidence="3" key="1">
    <citation type="submission" date="2018-05" db="EMBL/GenBank/DDBJ databases">
        <authorList>
            <person name="Li X."/>
        </authorList>
    </citation>
    <scope>NUCLEOTIDE SEQUENCE [LARGE SCALE GENOMIC DNA]</scope>
    <source>
        <strain evidence="3">LX32</strain>
    </source>
</reference>
<organism evidence="2 3">
    <name type="scientific">Phenylobacterium soli</name>
    <dbReference type="NCBI Taxonomy" id="2170551"/>
    <lineage>
        <taxon>Bacteria</taxon>
        <taxon>Pseudomonadati</taxon>
        <taxon>Pseudomonadota</taxon>
        <taxon>Alphaproteobacteria</taxon>
        <taxon>Caulobacterales</taxon>
        <taxon>Caulobacteraceae</taxon>
        <taxon>Phenylobacterium</taxon>
    </lineage>
</organism>
<feature type="domain" description="DSP-PTPase phosphatase fused to NAD+ Kinase" evidence="1">
    <location>
        <begin position="52"/>
        <end position="159"/>
    </location>
</feature>
<dbReference type="OrthoDB" id="9814896at2"/>
<protein>
    <submittedName>
        <fullName evidence="2">Protein tyrosine phosphatase</fullName>
    </submittedName>
</protein>
<dbReference type="InterPro" id="IPR029021">
    <property type="entry name" value="Prot-tyrosine_phosphatase-like"/>
</dbReference>
<dbReference type="Gene3D" id="3.90.190.10">
    <property type="entry name" value="Protein tyrosine phosphatase superfamily"/>
    <property type="match status" value="1"/>
</dbReference>
<evidence type="ECO:0000313" key="3">
    <source>
        <dbReference type="Proteomes" id="UP000249254"/>
    </source>
</evidence>
<evidence type="ECO:0000259" key="1">
    <source>
        <dbReference type="Pfam" id="PF22741"/>
    </source>
</evidence>
<gene>
    <name evidence="2" type="ORF">DJ017_19070</name>
</gene>
<dbReference type="Pfam" id="PF22741">
    <property type="entry name" value="PTP-NADK"/>
    <property type="match status" value="1"/>
</dbReference>
<keyword evidence="3" id="KW-1185">Reference proteome</keyword>
<dbReference type="SUPFAM" id="SSF52799">
    <property type="entry name" value="(Phosphotyrosine protein) phosphatases II"/>
    <property type="match status" value="1"/>
</dbReference>
<proteinExistence type="predicted"/>
<dbReference type="RefSeq" id="WP_111530478.1">
    <property type="nucleotide sequence ID" value="NZ_JBHRSG010000003.1"/>
</dbReference>
<dbReference type="AlphaFoldDB" id="A0A328ACI2"/>